<dbReference type="InterPro" id="IPR002577">
    <property type="entry name" value="HTH_HxlR"/>
</dbReference>
<dbReference type="AlphaFoldDB" id="A0A6J4Q5L9"/>
<dbReference type="SUPFAM" id="SSF46785">
    <property type="entry name" value="Winged helix' DNA-binding domain"/>
    <property type="match status" value="1"/>
</dbReference>
<dbReference type="InterPro" id="IPR036388">
    <property type="entry name" value="WH-like_DNA-bd_sf"/>
</dbReference>
<evidence type="ECO:0000256" key="1">
    <source>
        <dbReference type="ARBA" id="ARBA00023015"/>
    </source>
</evidence>
<accession>A0A6J4Q5L9</accession>
<dbReference type="EMBL" id="CADCUS010000457">
    <property type="protein sequence ID" value="CAA9428899.1"/>
    <property type="molecule type" value="Genomic_DNA"/>
</dbReference>
<keyword evidence="2" id="KW-0238">DNA-binding</keyword>
<evidence type="ECO:0000259" key="4">
    <source>
        <dbReference type="PROSITE" id="PS51118"/>
    </source>
</evidence>
<proteinExistence type="predicted"/>
<dbReference type="Gene3D" id="1.10.10.10">
    <property type="entry name" value="Winged helix-like DNA-binding domain superfamily/Winged helix DNA-binding domain"/>
    <property type="match status" value="1"/>
</dbReference>
<dbReference type="InterPro" id="IPR036390">
    <property type="entry name" value="WH_DNA-bd_sf"/>
</dbReference>
<evidence type="ECO:0000256" key="2">
    <source>
        <dbReference type="ARBA" id="ARBA00023125"/>
    </source>
</evidence>
<keyword evidence="1" id="KW-0805">Transcription regulation</keyword>
<organism evidence="5">
    <name type="scientific">uncultured Pseudonocardia sp</name>
    <dbReference type="NCBI Taxonomy" id="211455"/>
    <lineage>
        <taxon>Bacteria</taxon>
        <taxon>Bacillati</taxon>
        <taxon>Actinomycetota</taxon>
        <taxon>Actinomycetes</taxon>
        <taxon>Pseudonocardiales</taxon>
        <taxon>Pseudonocardiaceae</taxon>
        <taxon>Pseudonocardia</taxon>
        <taxon>environmental samples</taxon>
    </lineage>
</organism>
<gene>
    <name evidence="5" type="ORF">AVDCRST_MAG66-3168</name>
</gene>
<protein>
    <submittedName>
        <fullName evidence="5">Transcriptional regulator, HxlR family</fullName>
    </submittedName>
</protein>
<dbReference type="PANTHER" id="PTHR33204:SF39">
    <property type="entry name" value="TRANSCRIPTIONAL REGULATORY PROTEIN"/>
    <property type="match status" value="1"/>
</dbReference>
<name>A0A6J4Q5L9_9PSEU</name>
<dbReference type="PANTHER" id="PTHR33204">
    <property type="entry name" value="TRANSCRIPTIONAL REGULATOR, MARR FAMILY"/>
    <property type="match status" value="1"/>
</dbReference>
<reference evidence="5" key="1">
    <citation type="submission" date="2020-02" db="EMBL/GenBank/DDBJ databases">
        <authorList>
            <person name="Meier V. D."/>
        </authorList>
    </citation>
    <scope>NUCLEOTIDE SEQUENCE</scope>
    <source>
        <strain evidence="5">AVDCRST_MAG66</strain>
    </source>
</reference>
<dbReference type="GO" id="GO:0003677">
    <property type="term" value="F:DNA binding"/>
    <property type="evidence" value="ECO:0007669"/>
    <property type="project" value="UniProtKB-KW"/>
</dbReference>
<keyword evidence="3" id="KW-0804">Transcription</keyword>
<sequence>MAPGHSVVTDQVAAGCPIRDVIERIGDKWSVLVVVSLQDGPVRFSGLLRGVDGISRRMLTRTLRLLERDGLVDREVFPTTPPSVEYSLTDLGRGLAGTLEAVSTWAIAHRADVEAARRRFDAGD</sequence>
<feature type="domain" description="HTH hxlR-type" evidence="4">
    <location>
        <begin position="16"/>
        <end position="114"/>
    </location>
</feature>
<evidence type="ECO:0000256" key="3">
    <source>
        <dbReference type="ARBA" id="ARBA00023163"/>
    </source>
</evidence>
<evidence type="ECO:0000313" key="5">
    <source>
        <dbReference type="EMBL" id="CAA9428899.1"/>
    </source>
</evidence>
<dbReference type="PROSITE" id="PS51118">
    <property type="entry name" value="HTH_HXLR"/>
    <property type="match status" value="1"/>
</dbReference>
<dbReference type="Pfam" id="PF01638">
    <property type="entry name" value="HxlR"/>
    <property type="match status" value="1"/>
</dbReference>